<sequence length="86" mass="9672">RSVEKRRTDCSLSRKVTDNDTRGGACLHANNYGQPSVNLQIPRTIERAEELELQVIKTNLKVFGEEHPNTLMSMGSLALTIYNQGR</sequence>
<dbReference type="EMBL" id="MPGH01000089">
    <property type="protein sequence ID" value="OLN87642.1"/>
    <property type="molecule type" value="Genomic_DNA"/>
</dbReference>
<dbReference type="OrthoDB" id="5147906at2759"/>
<name>A0A1Q8RTJ9_9PEZI</name>
<feature type="non-terminal residue" evidence="1">
    <location>
        <position position="1"/>
    </location>
</feature>
<gene>
    <name evidence="1" type="ORF">CCHL11_05690</name>
</gene>
<dbReference type="InterPro" id="IPR011990">
    <property type="entry name" value="TPR-like_helical_dom_sf"/>
</dbReference>
<evidence type="ECO:0000313" key="2">
    <source>
        <dbReference type="Proteomes" id="UP000186583"/>
    </source>
</evidence>
<reference evidence="1 2" key="1">
    <citation type="submission" date="2016-11" db="EMBL/GenBank/DDBJ databases">
        <title>Draft Genome Assembly of Colletotrichum chlorophyti a pathogen of herbaceous plants.</title>
        <authorList>
            <person name="Gan P."/>
            <person name="Narusaka M."/>
            <person name="Tsushima A."/>
            <person name="Narusaka Y."/>
            <person name="Takano Y."/>
            <person name="Shirasu K."/>
        </authorList>
    </citation>
    <scope>NUCLEOTIDE SEQUENCE [LARGE SCALE GENOMIC DNA]</scope>
    <source>
        <strain evidence="1 2">NTL11</strain>
    </source>
</reference>
<comment type="caution">
    <text evidence="1">The sequence shown here is derived from an EMBL/GenBank/DDBJ whole genome shotgun (WGS) entry which is preliminary data.</text>
</comment>
<accession>A0A1Q8RTJ9</accession>
<keyword evidence="2" id="KW-1185">Reference proteome</keyword>
<dbReference type="Proteomes" id="UP000186583">
    <property type="component" value="Unassembled WGS sequence"/>
</dbReference>
<protein>
    <submittedName>
        <fullName evidence="1">Uncharacterized protein</fullName>
    </submittedName>
</protein>
<evidence type="ECO:0000313" key="1">
    <source>
        <dbReference type="EMBL" id="OLN87642.1"/>
    </source>
</evidence>
<dbReference type="AlphaFoldDB" id="A0A1Q8RTJ9"/>
<organism evidence="1 2">
    <name type="scientific">Colletotrichum chlorophyti</name>
    <dbReference type="NCBI Taxonomy" id="708187"/>
    <lineage>
        <taxon>Eukaryota</taxon>
        <taxon>Fungi</taxon>
        <taxon>Dikarya</taxon>
        <taxon>Ascomycota</taxon>
        <taxon>Pezizomycotina</taxon>
        <taxon>Sordariomycetes</taxon>
        <taxon>Hypocreomycetidae</taxon>
        <taxon>Glomerellales</taxon>
        <taxon>Glomerellaceae</taxon>
        <taxon>Colletotrichum</taxon>
    </lineage>
</organism>
<proteinExistence type="predicted"/>
<dbReference type="Gene3D" id="1.25.40.10">
    <property type="entry name" value="Tetratricopeptide repeat domain"/>
    <property type="match status" value="1"/>
</dbReference>